<evidence type="ECO:0000313" key="1">
    <source>
        <dbReference type="EMBL" id="DAD86518.1"/>
    </source>
</evidence>
<organism evidence="1">
    <name type="scientific">Siphoviridae sp. ctu1h4</name>
    <dbReference type="NCBI Taxonomy" id="2826499"/>
    <lineage>
        <taxon>Viruses</taxon>
        <taxon>Duplodnaviria</taxon>
        <taxon>Heunggongvirae</taxon>
        <taxon>Uroviricota</taxon>
        <taxon>Caudoviricetes</taxon>
    </lineage>
</organism>
<accession>A0A8S5MVY6</accession>
<dbReference type="EMBL" id="BK015001">
    <property type="protein sequence ID" value="DAD86518.1"/>
    <property type="molecule type" value="Genomic_DNA"/>
</dbReference>
<name>A0A8S5MVY6_9CAUD</name>
<sequence length="287" mass="30820">MTQRVRVDYATSGQSWGLGVFLLSAPTRSYGEAGSTWDVDLSSPLALPDADCVDRTYTVKARSNLVDVAAGLLRDTGLERLSITPSTATASSDIVYDPGKSKLTIANELLSAAGYWSAHPDGEGQVHLDPYVRPAARGVAYDFREGARAIHLPEWERELDAASVPNKVVLVSEGSQDKAALVGVATNEDPASAYSFQARGRWIVETQTGVEAANQESIDSQARRRLIDVSTPSASITIQHMPVPLQPNQVAGFSSQGHTAQGVVKEIEYTLDPTALVRTKLLEVTDL</sequence>
<reference evidence="1" key="1">
    <citation type="journal article" date="2021" name="Proc. Natl. Acad. Sci. U.S.A.">
        <title>A Catalog of Tens of Thousands of Viruses from Human Metagenomes Reveals Hidden Associations with Chronic Diseases.</title>
        <authorList>
            <person name="Tisza M.J."/>
            <person name="Buck C.B."/>
        </authorList>
    </citation>
    <scope>NUCLEOTIDE SEQUENCE</scope>
    <source>
        <strain evidence="1">Ctu1h4</strain>
    </source>
</reference>
<protein>
    <submittedName>
        <fullName evidence="1">Tail protein</fullName>
    </submittedName>
</protein>
<proteinExistence type="predicted"/>